<dbReference type="STRING" id="592015.HMPREF1705_04193"/>
<evidence type="ECO:0000256" key="2">
    <source>
        <dbReference type="ARBA" id="ARBA00022434"/>
    </source>
</evidence>
<feature type="binding site" evidence="6">
    <location>
        <position position="60"/>
    </location>
    <ligand>
        <name>Fe cation</name>
        <dbReference type="ChEBI" id="CHEBI:24875"/>
        <label>1</label>
    </ligand>
</feature>
<dbReference type="EC" id="1.16.3.2" evidence="7"/>
<dbReference type="InterPro" id="IPR041719">
    <property type="entry name" value="Ferritin_prok"/>
</dbReference>
<proteinExistence type="inferred from homology"/>
<evidence type="ECO:0000313" key="9">
    <source>
        <dbReference type="EMBL" id="KRT34939.1"/>
    </source>
</evidence>
<comment type="catalytic activity">
    <reaction evidence="7">
        <text>4 Fe(2+) + O2 + 6 H2O = 4 iron(III) oxide-hydroxide + 12 H(+)</text>
        <dbReference type="Rhea" id="RHEA:11972"/>
        <dbReference type="ChEBI" id="CHEBI:15377"/>
        <dbReference type="ChEBI" id="CHEBI:15378"/>
        <dbReference type="ChEBI" id="CHEBI:15379"/>
        <dbReference type="ChEBI" id="CHEBI:29033"/>
        <dbReference type="ChEBI" id="CHEBI:78619"/>
        <dbReference type="EC" id="1.16.3.2"/>
    </reaction>
</comment>
<dbReference type="GO" id="GO:0004322">
    <property type="term" value="F:ferroxidase activity"/>
    <property type="evidence" value="ECO:0007669"/>
    <property type="project" value="TreeGrafter"/>
</dbReference>
<evidence type="ECO:0000256" key="3">
    <source>
        <dbReference type="ARBA" id="ARBA00022723"/>
    </source>
</evidence>
<dbReference type="Gene3D" id="1.20.1260.10">
    <property type="match status" value="1"/>
</dbReference>
<keyword evidence="5 6" id="KW-0408">Iron</keyword>
<keyword evidence="2 7" id="KW-0409">Iron storage</keyword>
<gene>
    <name evidence="9" type="ORF">HMPREF1705_04193</name>
</gene>
<dbReference type="FunFam" id="1.20.1260.10:FF:000001">
    <property type="entry name" value="Non-heme ferritin"/>
    <property type="match status" value="1"/>
</dbReference>
<dbReference type="EMBL" id="ACJX03000001">
    <property type="protein sequence ID" value="KRT34939.1"/>
    <property type="molecule type" value="Genomic_DNA"/>
</dbReference>
<feature type="binding site" evidence="6">
    <location>
        <position position="27"/>
    </location>
    <ligand>
        <name>Fe cation</name>
        <dbReference type="ChEBI" id="CHEBI:24875"/>
        <label>1</label>
    </ligand>
</feature>
<accession>A0A0T5X966</accession>
<evidence type="ECO:0000256" key="5">
    <source>
        <dbReference type="ARBA" id="ARBA00023004"/>
    </source>
</evidence>
<keyword evidence="3 6" id="KW-0479">Metal-binding</keyword>
<feature type="binding site" evidence="6">
    <location>
        <position position="63"/>
    </location>
    <ligand>
        <name>Fe cation</name>
        <dbReference type="ChEBI" id="CHEBI:24875"/>
        <label>1</label>
    </ligand>
</feature>
<dbReference type="Proteomes" id="UP000005273">
    <property type="component" value="Unassembled WGS sequence"/>
</dbReference>
<evidence type="ECO:0000256" key="7">
    <source>
        <dbReference type="RuleBase" id="RU361145"/>
    </source>
</evidence>
<dbReference type="GO" id="GO:0005829">
    <property type="term" value="C:cytosol"/>
    <property type="evidence" value="ECO:0007669"/>
    <property type="project" value="TreeGrafter"/>
</dbReference>
<dbReference type="PANTHER" id="PTHR11431">
    <property type="entry name" value="FERRITIN"/>
    <property type="match status" value="1"/>
</dbReference>
<evidence type="ECO:0000259" key="8">
    <source>
        <dbReference type="PROSITE" id="PS50905"/>
    </source>
</evidence>
<sequence length="173" mass="20289">MLNMNTGVIIMLDRKLLKMLNEQLNREIYSGYLYWSMASWFDANNLKGFAHWMKKQAEEEIDHAKKFYEYINDRREKVEMLPVEAPKSSWSSPLEVFEDTFAHEQKVTEMINSLVDAAREANDHATFEFLQWFVKEQVEEEANAEEIVQKLRFAGDSPSVILMLDQALGSRED</sequence>
<dbReference type="GO" id="GO:0006826">
    <property type="term" value="P:iron ion transport"/>
    <property type="evidence" value="ECO:0007669"/>
    <property type="project" value="InterPro"/>
</dbReference>
<dbReference type="eggNOG" id="COG1528">
    <property type="taxonomic scope" value="Bacteria"/>
</dbReference>
<dbReference type="GO" id="GO:0006879">
    <property type="term" value="P:intracellular iron ion homeostasis"/>
    <property type="evidence" value="ECO:0007669"/>
    <property type="project" value="UniProtKB-KW"/>
</dbReference>
<keyword evidence="7" id="KW-0963">Cytoplasm</keyword>
<keyword evidence="4" id="KW-0560">Oxidoreductase</keyword>
<reference evidence="10" key="1">
    <citation type="submission" date="2012-09" db="EMBL/GenBank/DDBJ databases">
        <authorList>
            <person name="Weinstock G."/>
            <person name="Sodergren E."/>
            <person name="Clifton S."/>
            <person name="Fulton L."/>
            <person name="Fulton B."/>
            <person name="Courtney L."/>
            <person name="Fronick C."/>
            <person name="Harrison M."/>
            <person name="Strong C."/>
            <person name="Farmer C."/>
            <person name="Delehaunty K."/>
            <person name="Markovic C."/>
            <person name="Hall O."/>
            <person name="Minx P."/>
            <person name="Tomlinson C."/>
            <person name="Mitreva M."/>
            <person name="Nelson J."/>
            <person name="Hou S."/>
            <person name="Wollam A."/>
            <person name="Pepin K.H."/>
            <person name="Johnson M."/>
            <person name="Bhonagiri V."/>
            <person name="Nash W.E."/>
            <person name="Suruliraj S."/>
            <person name="Warren W."/>
            <person name="Chinwalla A."/>
            <person name="Mardis E.R."/>
            <person name="Wilson R.K."/>
        </authorList>
    </citation>
    <scope>NUCLEOTIDE SEQUENCE [LARGE SCALE GENOMIC DNA]</scope>
    <source>
        <strain evidence="10">OS1</strain>
    </source>
</reference>
<dbReference type="PROSITE" id="PS50905">
    <property type="entry name" value="FERRITIN_LIKE"/>
    <property type="match status" value="1"/>
</dbReference>
<dbReference type="InterPro" id="IPR009040">
    <property type="entry name" value="Ferritin-like_diiron"/>
</dbReference>
<name>A0A0T5X966_9BACT</name>
<evidence type="ECO:0000313" key="10">
    <source>
        <dbReference type="Proteomes" id="UP000005273"/>
    </source>
</evidence>
<dbReference type="Pfam" id="PF00210">
    <property type="entry name" value="Ferritin"/>
    <property type="match status" value="1"/>
</dbReference>
<dbReference type="CDD" id="cd01055">
    <property type="entry name" value="Nonheme_Ferritin"/>
    <property type="match status" value="1"/>
</dbReference>
<dbReference type="GO" id="GO:0008199">
    <property type="term" value="F:ferric iron binding"/>
    <property type="evidence" value="ECO:0007669"/>
    <property type="project" value="InterPro"/>
</dbReference>
<keyword evidence="10" id="KW-1185">Reference proteome</keyword>
<dbReference type="SUPFAM" id="SSF47240">
    <property type="entry name" value="Ferritin-like"/>
    <property type="match status" value="1"/>
</dbReference>
<dbReference type="GO" id="GO:0042802">
    <property type="term" value="F:identical protein binding"/>
    <property type="evidence" value="ECO:0007669"/>
    <property type="project" value="UniProtKB-ARBA"/>
</dbReference>
<organism evidence="9 10">
    <name type="scientific">Acetomicrobium hydrogeniformans ATCC BAA-1850</name>
    <dbReference type="NCBI Taxonomy" id="592015"/>
    <lineage>
        <taxon>Bacteria</taxon>
        <taxon>Thermotogati</taxon>
        <taxon>Synergistota</taxon>
        <taxon>Synergistia</taxon>
        <taxon>Synergistales</taxon>
        <taxon>Acetomicrobiaceae</taxon>
        <taxon>Acetomicrobium</taxon>
    </lineage>
</organism>
<comment type="subcellular location">
    <subcellularLocation>
        <location evidence="7">Cytoplasm</location>
    </subcellularLocation>
</comment>
<evidence type="ECO:0000256" key="4">
    <source>
        <dbReference type="ARBA" id="ARBA00023002"/>
    </source>
</evidence>
<dbReference type="PANTHER" id="PTHR11431:SF127">
    <property type="entry name" value="BACTERIAL NON-HEME FERRITIN"/>
    <property type="match status" value="1"/>
</dbReference>
<dbReference type="InterPro" id="IPR012347">
    <property type="entry name" value="Ferritin-like"/>
</dbReference>
<dbReference type="AlphaFoldDB" id="A0A0T5X966"/>
<evidence type="ECO:0000256" key="6">
    <source>
        <dbReference type="PIRSR" id="PIRSR601519-1"/>
    </source>
</evidence>
<comment type="function">
    <text evidence="7">Iron-storage protein.</text>
</comment>
<evidence type="ECO:0000256" key="1">
    <source>
        <dbReference type="ARBA" id="ARBA00006950"/>
    </source>
</evidence>
<dbReference type="InterPro" id="IPR008331">
    <property type="entry name" value="Ferritin_DPS_dom"/>
</dbReference>
<dbReference type="InterPro" id="IPR001519">
    <property type="entry name" value="Ferritin"/>
</dbReference>
<comment type="similarity">
    <text evidence="1 7">Belongs to the ferritin family. Prokaryotic subfamily.</text>
</comment>
<protein>
    <recommendedName>
        <fullName evidence="7">Ferritin</fullName>
        <ecNumber evidence="7">1.16.3.2</ecNumber>
    </recommendedName>
</protein>
<feature type="binding site" evidence="6">
    <location>
        <position position="137"/>
    </location>
    <ligand>
        <name>Fe cation</name>
        <dbReference type="ChEBI" id="CHEBI:24875"/>
        <label>1</label>
    </ligand>
</feature>
<dbReference type="InterPro" id="IPR009078">
    <property type="entry name" value="Ferritin-like_SF"/>
</dbReference>
<feature type="domain" description="Ferritin-like diiron" evidence="8">
    <location>
        <begin position="10"/>
        <end position="155"/>
    </location>
</feature>
<feature type="binding site" evidence="6">
    <location>
        <position position="104"/>
    </location>
    <ligand>
        <name>Fe cation</name>
        <dbReference type="ChEBI" id="CHEBI:24875"/>
        <label>1</label>
    </ligand>
</feature>
<dbReference type="GO" id="GO:0008198">
    <property type="term" value="F:ferrous iron binding"/>
    <property type="evidence" value="ECO:0007669"/>
    <property type="project" value="TreeGrafter"/>
</dbReference>
<comment type="caution">
    <text evidence="9">The sequence shown here is derived from an EMBL/GenBank/DDBJ whole genome shotgun (WGS) entry which is preliminary data.</text>
</comment>